<dbReference type="InParanoid" id="K7TNH5"/>
<dbReference type="HOGENOM" id="CLU_162250_0_0_1"/>
<organism evidence="1">
    <name type="scientific">Zea mays</name>
    <name type="common">Maize</name>
    <dbReference type="NCBI Taxonomy" id="4577"/>
    <lineage>
        <taxon>Eukaryota</taxon>
        <taxon>Viridiplantae</taxon>
        <taxon>Streptophyta</taxon>
        <taxon>Embryophyta</taxon>
        <taxon>Tracheophyta</taxon>
        <taxon>Spermatophyta</taxon>
        <taxon>Magnoliopsida</taxon>
        <taxon>Liliopsida</taxon>
        <taxon>Poales</taxon>
        <taxon>Poaceae</taxon>
        <taxon>PACMAD clade</taxon>
        <taxon>Panicoideae</taxon>
        <taxon>Andropogonodae</taxon>
        <taxon>Andropogoneae</taxon>
        <taxon>Tripsacinae</taxon>
        <taxon>Zea</taxon>
    </lineage>
</organism>
<dbReference type="EMBL" id="CM000786">
    <property type="protein sequence ID" value="AQK40166.1"/>
    <property type="molecule type" value="Genomic_DNA"/>
</dbReference>
<dbReference type="AlphaFoldDB" id="K7TNH5"/>
<gene>
    <name evidence="1" type="ORF">ZEAMMB73_Zm00001d023822</name>
</gene>
<name>K7TNH5_MAIZE</name>
<evidence type="ECO:0000313" key="1">
    <source>
        <dbReference type="EMBL" id="AQK40166.1"/>
    </source>
</evidence>
<dbReference type="ExpressionAtlas" id="K7TNH5">
    <property type="expression patterns" value="baseline and differential"/>
</dbReference>
<reference evidence="1" key="1">
    <citation type="submission" date="2015-12" db="EMBL/GenBank/DDBJ databases">
        <title>Update maize B73 reference genome by single molecule sequencing technologies.</title>
        <authorList>
            <consortium name="Maize Genome Sequencing Project"/>
            <person name="Ware D."/>
        </authorList>
    </citation>
    <scope>NUCLEOTIDE SEQUENCE</scope>
    <source>
        <tissue evidence="1">Seedling</tissue>
    </source>
</reference>
<sequence>MGQKPSYLLLLVGLLAIAMLCAGPGHALRQLNDANGGGLELSLGSKAATAGAKTEPLDPSLSDDYEVCAVMGYGDGCFVAGGGRMAMALRWGCALLSGAGCGSCRRARGWVAGALWTLMF</sequence>
<accession>K7TNH5</accession>
<protein>
    <submittedName>
        <fullName evidence="1">Uncharacterized protein</fullName>
    </submittedName>
</protein>
<dbReference type="PaxDb" id="4577-GRMZM2G139183_P01"/>
<proteinExistence type="predicted"/>